<dbReference type="InterPro" id="IPR022627">
    <property type="entry name" value="DUF3502"/>
</dbReference>
<organism evidence="3 4">
    <name type="scientific">Candidatus Ornithocaccomicrobium faecavium</name>
    <dbReference type="NCBI Taxonomy" id="2840890"/>
    <lineage>
        <taxon>Bacteria</taxon>
        <taxon>Bacillati</taxon>
        <taxon>Bacillota</taxon>
        <taxon>Clostridia</taxon>
        <taxon>Candidatus Ornithocaccomicrobium</taxon>
    </lineage>
</organism>
<name>A0A9D1TDH2_9FIRM</name>
<evidence type="ECO:0000313" key="4">
    <source>
        <dbReference type="Proteomes" id="UP000886884"/>
    </source>
</evidence>
<evidence type="ECO:0000259" key="2">
    <source>
        <dbReference type="Pfam" id="PF12010"/>
    </source>
</evidence>
<feature type="chain" id="PRO_5039588885" evidence="1">
    <location>
        <begin position="25"/>
        <end position="522"/>
    </location>
</feature>
<dbReference type="Pfam" id="PF12010">
    <property type="entry name" value="DUF3502"/>
    <property type="match status" value="1"/>
</dbReference>
<feature type="signal peptide" evidence="1">
    <location>
        <begin position="1"/>
        <end position="24"/>
    </location>
</feature>
<protein>
    <submittedName>
        <fullName evidence="3">ABC transporter substrate-binding protein</fullName>
    </submittedName>
</protein>
<dbReference type="Proteomes" id="UP000886884">
    <property type="component" value="Unassembled WGS sequence"/>
</dbReference>
<evidence type="ECO:0000313" key="3">
    <source>
        <dbReference type="EMBL" id="HIV28615.1"/>
    </source>
</evidence>
<dbReference type="InterPro" id="IPR006059">
    <property type="entry name" value="SBP"/>
</dbReference>
<dbReference type="Gene3D" id="3.40.190.10">
    <property type="entry name" value="Periplasmic binding protein-like II"/>
    <property type="match status" value="2"/>
</dbReference>
<comment type="caution">
    <text evidence="3">The sequence shown here is derived from an EMBL/GenBank/DDBJ whole genome shotgun (WGS) entry which is preliminary data.</text>
</comment>
<keyword evidence="1" id="KW-0732">Signal</keyword>
<dbReference type="Pfam" id="PF13416">
    <property type="entry name" value="SBP_bac_8"/>
    <property type="match status" value="1"/>
</dbReference>
<gene>
    <name evidence="3" type="ORF">IAA64_11625</name>
</gene>
<reference evidence="3" key="2">
    <citation type="journal article" date="2021" name="PeerJ">
        <title>Extensive microbial diversity within the chicken gut microbiome revealed by metagenomics and culture.</title>
        <authorList>
            <person name="Gilroy R."/>
            <person name="Ravi A."/>
            <person name="Getino M."/>
            <person name="Pursley I."/>
            <person name="Horton D.L."/>
            <person name="Alikhan N.F."/>
            <person name="Baker D."/>
            <person name="Gharbi K."/>
            <person name="Hall N."/>
            <person name="Watson M."/>
            <person name="Adriaenssens E.M."/>
            <person name="Foster-Nyarko E."/>
            <person name="Jarju S."/>
            <person name="Secka A."/>
            <person name="Antonio M."/>
            <person name="Oren A."/>
            <person name="Chaudhuri R.R."/>
            <person name="La Ragione R."/>
            <person name="Hildebrand F."/>
            <person name="Pallen M.J."/>
        </authorList>
    </citation>
    <scope>NUCLEOTIDE SEQUENCE</scope>
    <source>
        <strain evidence="3">CHK183-6373</strain>
    </source>
</reference>
<evidence type="ECO:0000256" key="1">
    <source>
        <dbReference type="SAM" id="SignalP"/>
    </source>
</evidence>
<dbReference type="EMBL" id="DVOT01000212">
    <property type="protein sequence ID" value="HIV28615.1"/>
    <property type="molecule type" value="Genomic_DNA"/>
</dbReference>
<proteinExistence type="predicted"/>
<dbReference type="SUPFAM" id="SSF53850">
    <property type="entry name" value="Periplasmic binding protein-like II"/>
    <property type="match status" value="1"/>
</dbReference>
<feature type="domain" description="DUF3502" evidence="2">
    <location>
        <begin position="455"/>
        <end position="520"/>
    </location>
</feature>
<reference evidence="3" key="1">
    <citation type="submission" date="2020-10" db="EMBL/GenBank/DDBJ databases">
        <authorList>
            <person name="Gilroy R."/>
        </authorList>
    </citation>
    <scope>NUCLEOTIDE SEQUENCE</scope>
    <source>
        <strain evidence="3">CHK183-6373</strain>
    </source>
</reference>
<accession>A0A9D1TDH2</accession>
<dbReference type="AlphaFoldDB" id="A0A9D1TDH2"/>
<sequence length="522" mass="58268">MKKFLGILVALSLLLCAMPLAAGAEETVTLYWWFRGNGEQADTELVNAKVNEMLKTYEGLENVEIVLRPFAASDYQTQVTLGLSSGEPMDILNTVSLNLYQLVENGTLQPIDQYMELVPELTAELPEQMIDYGKVDGVQYIICHQQQIANGRSLYIPTEYIEKGWIDGDKLADMFLASNLGKYTQEEILDYAEECLLNVREGTGNDNIYLNSVLTIPGTSNFNNFVGYYDSVAGHSTSKALIVDYATGTVQMVDQMEGAKDYFARVAEWYDKGYVYMDITTPPQKVVTPDYPTTEAAKMVFEFSNGTGTSEYLTQSNSDANGYSITAYQLNDNYYAPMIYAAGGDGITATCSNPEKAMLFIQCMNTERGKEIYNTVVYGIEGTHWEFNEDGETITTFGYDSSQGGSDYLYSAHKWIMGNTRNAYLNQACTQYTIDVIDEINYGDHTIISPLTGIVLRSDDFSIELDQINAIYEEYHEGLHGGVKGAAGWEAYYNEYMDKLEAAGLETAIEGYQEQVDEYLGK</sequence>